<evidence type="ECO:0000256" key="12">
    <source>
        <dbReference type="RuleBase" id="RU003357"/>
    </source>
</evidence>
<keyword evidence="17" id="KW-1185">Reference proteome</keyword>
<dbReference type="PANTHER" id="PTHR30069:SF29">
    <property type="entry name" value="HEMOGLOBIN AND HEMOGLOBIN-HAPTOGLOBIN-BINDING PROTEIN 1-RELATED"/>
    <property type="match status" value="1"/>
</dbReference>
<gene>
    <name evidence="16" type="ORF">H8792_001665</name>
</gene>
<evidence type="ECO:0000256" key="10">
    <source>
        <dbReference type="ARBA" id="ARBA00023237"/>
    </source>
</evidence>
<comment type="subcellular location">
    <subcellularLocation>
        <location evidence="1 11">Cell outer membrane</location>
        <topology evidence="1 11">Multi-pass membrane protein</topology>
    </subcellularLocation>
</comment>
<evidence type="ECO:0000256" key="11">
    <source>
        <dbReference type="PROSITE-ProRule" id="PRU01360"/>
    </source>
</evidence>
<evidence type="ECO:0000256" key="7">
    <source>
        <dbReference type="ARBA" id="ARBA00023077"/>
    </source>
</evidence>
<evidence type="ECO:0000259" key="14">
    <source>
        <dbReference type="Pfam" id="PF00593"/>
    </source>
</evidence>
<evidence type="ECO:0000256" key="3">
    <source>
        <dbReference type="ARBA" id="ARBA00022448"/>
    </source>
</evidence>
<accession>A0ABS0BUN6</accession>
<dbReference type="SUPFAM" id="SSF56935">
    <property type="entry name" value="Porins"/>
    <property type="match status" value="1"/>
</dbReference>
<organism evidence="16 17">
    <name type="scientific">Thiomicrorhabdus heinhorstiae</name>
    <dbReference type="NCBI Taxonomy" id="2748010"/>
    <lineage>
        <taxon>Bacteria</taxon>
        <taxon>Pseudomonadati</taxon>
        <taxon>Pseudomonadota</taxon>
        <taxon>Gammaproteobacteria</taxon>
        <taxon>Thiotrichales</taxon>
        <taxon>Piscirickettsiaceae</taxon>
        <taxon>Thiomicrorhabdus</taxon>
    </lineage>
</organism>
<dbReference type="InterPro" id="IPR000531">
    <property type="entry name" value="Beta-barrel_TonB"/>
</dbReference>
<comment type="similarity">
    <text evidence="2">Belongs to the TonB-dependent receptor family. Hemoglobin/haptoglobin binding protein subfamily.</text>
</comment>
<reference evidence="16 17" key="1">
    <citation type="submission" date="2020-11" db="EMBL/GenBank/DDBJ databases">
        <title>Sulfur oxidizing isolate from Hospital Hole Sinkhole.</title>
        <authorList>
            <person name="Scott K.M."/>
        </authorList>
    </citation>
    <scope>NUCLEOTIDE SEQUENCE [LARGE SCALE GENOMIC DNA]</scope>
    <source>
        <strain evidence="16 17">HH1</strain>
    </source>
</reference>
<evidence type="ECO:0000256" key="5">
    <source>
        <dbReference type="ARBA" id="ARBA00022692"/>
    </source>
</evidence>
<feature type="domain" description="TonB-dependent receptor-like beta-barrel" evidence="14">
    <location>
        <begin position="216"/>
        <end position="569"/>
    </location>
</feature>
<keyword evidence="5 11" id="KW-0812">Transmembrane</keyword>
<keyword evidence="6 13" id="KW-0732">Signal</keyword>
<proteinExistence type="inferred from homology"/>
<keyword evidence="4 11" id="KW-1134">Transmembrane beta strand</keyword>
<feature type="chain" id="PRO_5045597778" evidence="13">
    <location>
        <begin position="24"/>
        <end position="607"/>
    </location>
</feature>
<protein>
    <submittedName>
        <fullName evidence="16">TonB-dependent receptor</fullName>
    </submittedName>
</protein>
<dbReference type="PANTHER" id="PTHR30069">
    <property type="entry name" value="TONB-DEPENDENT OUTER MEMBRANE RECEPTOR"/>
    <property type="match status" value="1"/>
</dbReference>
<evidence type="ECO:0000256" key="4">
    <source>
        <dbReference type="ARBA" id="ARBA00022452"/>
    </source>
</evidence>
<name>A0ABS0BUN6_9GAMM</name>
<keyword evidence="10 11" id="KW-0998">Cell outer membrane</keyword>
<evidence type="ECO:0000256" key="1">
    <source>
        <dbReference type="ARBA" id="ARBA00004571"/>
    </source>
</evidence>
<sequence>MKPVYFAVAALCGTQLCALTAQAQTDAALDQVIVTANNETQSLRNVTADVTVISGDEIRAKQYRTLDEVVASVAGFSVSHNGGLGTVTTMFLRGEGAKRILVLQDGVEMNDPMSVAGAHFENLQLNNIERIEIIRGAQSGVWGSGAMAGVINIITKPGGQQAQVDLQLGSYGTQKLSAALGAGNEQADFSIDFSRISTDGFSAVQPYKGSLNGLEDDAFEQTDIGFKLRVRPAEGQQIQFLTRSSDALSDYDLATDPNALYQSDYSNQIKQLQYQGQFEQFRAQAAVQKTDTSTTYSQGSLVKTNAKLGYDYAENHSLTLFAEHRNLTSDTNPANDYEHDGYGLAHSSRFLADRWIWDLSVRNDLYDRFKDKVTGKVGSKFYLQDDWYLSANYGTAYRAPSLAEQAYTYLGTLDSETKEGYDISLGSQNFSLSYYRSEYDNEIDWDSSLGSFGSYANLNGKSIYEGIELSYRNSIESWNLDYAFNFTQQTAKDGQGMWLARRPEQMANLQLDYFGFDRSRVGMELRYVGTQYDMADQKGAQIGEYLITDISADYRATANITLYAKVMNLFDEDYTTAVASPRDGSITPTYVYGNGGRQYSIGISGHL</sequence>
<feature type="domain" description="TonB-dependent receptor plug" evidence="15">
    <location>
        <begin position="43"/>
        <end position="150"/>
    </location>
</feature>
<dbReference type="Gene3D" id="2.40.170.20">
    <property type="entry name" value="TonB-dependent receptor, beta-barrel domain"/>
    <property type="match status" value="1"/>
</dbReference>
<dbReference type="InterPro" id="IPR036942">
    <property type="entry name" value="Beta-barrel_TonB_sf"/>
</dbReference>
<evidence type="ECO:0000256" key="8">
    <source>
        <dbReference type="ARBA" id="ARBA00023136"/>
    </source>
</evidence>
<evidence type="ECO:0000256" key="2">
    <source>
        <dbReference type="ARBA" id="ARBA00008143"/>
    </source>
</evidence>
<dbReference type="Pfam" id="PF00593">
    <property type="entry name" value="TonB_dep_Rec_b-barrel"/>
    <property type="match status" value="1"/>
</dbReference>
<dbReference type="PROSITE" id="PS52016">
    <property type="entry name" value="TONB_DEPENDENT_REC_3"/>
    <property type="match status" value="1"/>
</dbReference>
<feature type="signal peptide" evidence="13">
    <location>
        <begin position="1"/>
        <end position="23"/>
    </location>
</feature>
<evidence type="ECO:0000256" key="9">
    <source>
        <dbReference type="ARBA" id="ARBA00023170"/>
    </source>
</evidence>
<comment type="caution">
    <text evidence="16">The sequence shown here is derived from an EMBL/GenBank/DDBJ whole genome shotgun (WGS) entry which is preliminary data.</text>
</comment>
<dbReference type="EMBL" id="JACBGI020000001">
    <property type="protein sequence ID" value="MBF6057039.1"/>
    <property type="molecule type" value="Genomic_DNA"/>
</dbReference>
<evidence type="ECO:0000259" key="15">
    <source>
        <dbReference type="Pfam" id="PF07715"/>
    </source>
</evidence>
<keyword evidence="7 12" id="KW-0798">TonB box</keyword>
<evidence type="ECO:0000313" key="17">
    <source>
        <dbReference type="Proteomes" id="UP001193680"/>
    </source>
</evidence>
<dbReference type="CDD" id="cd01347">
    <property type="entry name" value="ligand_gated_channel"/>
    <property type="match status" value="1"/>
</dbReference>
<keyword evidence="9 16" id="KW-0675">Receptor</keyword>
<dbReference type="Gene3D" id="2.170.130.10">
    <property type="entry name" value="TonB-dependent receptor, plug domain"/>
    <property type="match status" value="1"/>
</dbReference>
<evidence type="ECO:0000256" key="13">
    <source>
        <dbReference type="SAM" id="SignalP"/>
    </source>
</evidence>
<dbReference type="RefSeq" id="WP_194947390.1">
    <property type="nucleotide sequence ID" value="NZ_JACBGI020000001.1"/>
</dbReference>
<keyword evidence="8 11" id="KW-0472">Membrane</keyword>
<dbReference type="Pfam" id="PF07715">
    <property type="entry name" value="Plug"/>
    <property type="match status" value="1"/>
</dbReference>
<keyword evidence="3 11" id="KW-0813">Transport</keyword>
<dbReference type="InterPro" id="IPR012910">
    <property type="entry name" value="Plug_dom"/>
</dbReference>
<dbReference type="Proteomes" id="UP001193680">
    <property type="component" value="Unassembled WGS sequence"/>
</dbReference>
<evidence type="ECO:0000256" key="6">
    <source>
        <dbReference type="ARBA" id="ARBA00022729"/>
    </source>
</evidence>
<evidence type="ECO:0000313" key="16">
    <source>
        <dbReference type="EMBL" id="MBF6057039.1"/>
    </source>
</evidence>
<dbReference type="InterPro" id="IPR039426">
    <property type="entry name" value="TonB-dep_rcpt-like"/>
</dbReference>
<dbReference type="InterPro" id="IPR037066">
    <property type="entry name" value="Plug_dom_sf"/>
</dbReference>